<proteinExistence type="predicted"/>
<accession>A0AC35UHF7</accession>
<evidence type="ECO:0000313" key="1">
    <source>
        <dbReference type="Proteomes" id="UP000095286"/>
    </source>
</evidence>
<organism evidence="1 2">
    <name type="scientific">Rhabditophanes sp. KR3021</name>
    <dbReference type="NCBI Taxonomy" id="114890"/>
    <lineage>
        <taxon>Eukaryota</taxon>
        <taxon>Metazoa</taxon>
        <taxon>Ecdysozoa</taxon>
        <taxon>Nematoda</taxon>
        <taxon>Chromadorea</taxon>
        <taxon>Rhabditida</taxon>
        <taxon>Tylenchina</taxon>
        <taxon>Panagrolaimomorpha</taxon>
        <taxon>Strongyloidoidea</taxon>
        <taxon>Alloionematidae</taxon>
        <taxon>Rhabditophanes</taxon>
    </lineage>
</organism>
<reference evidence="2" key="1">
    <citation type="submission" date="2016-11" db="UniProtKB">
        <authorList>
            <consortium name="WormBaseParasite"/>
        </authorList>
    </citation>
    <scope>IDENTIFICATION</scope>
    <source>
        <strain evidence="2">KR3021</strain>
    </source>
</reference>
<sequence>MQNQYYPATYDDEIITYEDAVEQGAEDEAILDSDFQHMHHLDQPFIDRQIICTTILNITALLACLYCLLSDQEIEGFITIIVILCTFIIFAVNIYLWYRCWSKVHEARQEYLGKLEFSKFVKDISTQELISDSPSRKGFFSLPSRSSNKAVFV</sequence>
<evidence type="ECO:0000313" key="2">
    <source>
        <dbReference type="WBParaSite" id="RSKR_0001129150.1"/>
    </source>
</evidence>
<name>A0AC35UHF7_9BILA</name>
<dbReference type="WBParaSite" id="RSKR_0001129150.1">
    <property type="protein sequence ID" value="RSKR_0001129150.1"/>
    <property type="gene ID" value="RSKR_0001129150"/>
</dbReference>
<protein>
    <submittedName>
        <fullName evidence="2">AA_permease domain-containing protein</fullName>
    </submittedName>
</protein>
<dbReference type="Proteomes" id="UP000095286">
    <property type="component" value="Unplaced"/>
</dbReference>